<keyword evidence="1" id="KW-0472">Membrane</keyword>
<name>A0A8K1U2J7_9VIRU</name>
<evidence type="ECO:0000313" key="2">
    <source>
        <dbReference type="EMBL" id="UGO57199.1"/>
    </source>
</evidence>
<organism evidence="2">
    <name type="scientific">Riboviria sp</name>
    <dbReference type="NCBI Taxonomy" id="2585031"/>
    <lineage>
        <taxon>Viruses</taxon>
        <taxon>Riboviria</taxon>
    </lineage>
</organism>
<keyword evidence="1" id="KW-0812">Transmembrane</keyword>
<feature type="transmembrane region" description="Helical" evidence="1">
    <location>
        <begin position="1018"/>
        <end position="1037"/>
    </location>
</feature>
<protein>
    <submittedName>
        <fullName evidence="2">Uncharacterized protein</fullName>
    </submittedName>
</protein>
<accession>A0A8K1U2J7</accession>
<keyword evidence="1" id="KW-1133">Transmembrane helix</keyword>
<proteinExistence type="predicted"/>
<feature type="transmembrane region" description="Helical" evidence="1">
    <location>
        <begin position="867"/>
        <end position="889"/>
    </location>
</feature>
<dbReference type="EMBL" id="MW239238">
    <property type="protein sequence ID" value="UGO57199.1"/>
    <property type="molecule type" value="Genomic_RNA"/>
</dbReference>
<sequence>MTIIAIFWTISVVMSVGGEMLDPPIVSPEVASVAFPLDPIYVARASWSHSFRVPLPCLSRLVTPDVMDKIVTMVKNTKSVYTKYTSMCGTERDLTEQGAQYICTLLNNELTLMNSTLNKLKRTVSKSNNQLVDYKNLILDPNCHSVSYPPDLHVTSINQITASPVGEMNRYSQSGIRRKRHTKSMALINDIERRPQDDVIVDKPRTHSVVVQLNNTIDHSSPLAGTGGQQHTNEPAPHIVNNYIFNGTTHFYTSPLHGQEASPKSNQYNQGIVDQPSSVRTNTNGALSQRYSAIQEDPKWSLRGARDMLAAARSACYRDPLSPVTRQSVDSYRAAIQTFLDGSKLTFCDIDSESAMCDQANAPAQLQHKINRRKRAVDTTPGWLPWSFSVSKWMWGGLNSRDGEEINDMFKTIQNEVKDTTKTFIHINNQTVSALSTMRSELLDYNYLLVNRLDQVTNTSEEWRASISPALDSLSHNVSVTSMLALGSLLLSQSGQVRDYIDQISESLMTNVEDNHHIFESIMQRSVPDKGLSISDMDTALTYIAQQIPENLQIVPVDHLSNVFEYLLPVCTLVPNGVMFRYTIPLVSKPYTYQAWQVSSLPMDTGLIHMQVALDSNVVLYSKVVDHWFLLNDASFTACSNNKVRVCPFSPPSYSIEDPNCAMAIVKGRGDSGSVCNLVASPFTRLADLAILPIDGRRWLVSAPLDGISSTLRCMNNVTGVQEDVRHKMSGIELVSLPRHCALSASETVLVSFDNEMYQSISTSSHIRAGLPNDISFPSLSAYDTIWNQKRNSSGLLKLTKLKNFTLPHLELRMSGMSINNLTELIKGSDKMFNETFEQTDKRLADDNYDSLHVRIPGTSGSLSIPFSYTLFVTLQIIIDVALVGYVVLKVLPRLMMPVAPLALGARKPFLMDTFAQALTNADFGYHDGPYDPFHNQDPTSTSTVPTTTTTVLPTTLASIGSEKTTKVIDLELIDRKLNHIYKVMLDQQHKQTNMSKDVNSTILDMLKLPTERENLKHFIWMFVIMIVVGIFCHKLMMSGLRSSIAHYSNRVDGVIKNNAVLHHGPEAKLIASFVIRLFRNITCSSDTAGCVSSMQLVMIQLCTLPHNRMDYVLDQRATSEPFLQAGPISRFQNALIFDLKWGMFCLRLKNNLDLEICESLPKRVCVSQSDVVAGFGDHVPKFWTHIEVEGLTHMYLHDVTGSSILYQAGEPGKYLSNQPVSTRPLLSERQWNNV</sequence>
<reference evidence="2" key="1">
    <citation type="submission" date="2020-11" db="EMBL/GenBank/DDBJ databases">
        <title>RNA virus dark matter in the feces of wild birds.</title>
        <authorList>
            <person name="Lu X."/>
            <person name="Yang X.S."/>
            <person name="Zhang W."/>
        </authorList>
    </citation>
    <scope>NUCLEOTIDE SEQUENCE</scope>
    <source>
        <strain evidence="2">EasternCrownedWarbler123con177</strain>
    </source>
</reference>
<evidence type="ECO:0000256" key="1">
    <source>
        <dbReference type="SAM" id="Phobius"/>
    </source>
</evidence>